<dbReference type="RefSeq" id="WP_123687679.1">
    <property type="nucleotide sequence ID" value="NZ_AP019700.1"/>
</dbReference>
<name>A0A3N1MI49_9PROT</name>
<feature type="transmembrane region" description="Helical" evidence="2">
    <location>
        <begin position="349"/>
        <end position="376"/>
    </location>
</feature>
<feature type="compositionally biased region" description="Basic and acidic residues" evidence="1">
    <location>
        <begin position="458"/>
        <end position="472"/>
    </location>
</feature>
<feature type="region of interest" description="Disordered" evidence="1">
    <location>
        <begin position="451"/>
        <end position="472"/>
    </location>
</feature>
<keyword evidence="2" id="KW-0472">Membrane</keyword>
<keyword evidence="4" id="KW-1185">Reference proteome</keyword>
<dbReference type="AlphaFoldDB" id="A0A3N1MI49"/>
<keyword evidence="2" id="KW-1133">Transmembrane helix</keyword>
<proteinExistence type="predicted"/>
<feature type="transmembrane region" description="Helical" evidence="2">
    <location>
        <begin position="242"/>
        <end position="258"/>
    </location>
</feature>
<sequence>MLIHAAPARGLIRTGRQPVTWATDTKPQAQAMGEPRALTMAILLLVLPMFGQSFYYLLDFPIPYLLSKVWPFLMLPLSIYALVTYELPYKALFAALLAYVLGIAPLMGMLHLGNGFADALATTVKVWPFTHYFALAALLFWLRPTPRMVSRAFIILGVATYVGMWGLWILIPASWYGSDPSVGKLLPYEIERGYRIYMPMFFGILFLFYLARRFCQRWEWWILLLLLSGFGSLLYIYKQRTSILAALIVVSVGIVSSTRGRLRRFLVAISLTAAACAVLVVAGTFFDNVVQSFGGSLSVRLRSIDRAINFLGDDPLRWMFGVGATTRLGAITLADIFNDHQFYLADIGWLGIVFEYGVLSAFLLAGVYLAGLLFTWKTARSSGDPLLRALADYTFFLFLTSTVYSFVFTPGELATIVAFAAYLQRYWASAPVAAPVSDRIVPGRGTNRFFQGPSSRSRHAEALSETHRPSRL</sequence>
<feature type="transmembrane region" description="Helical" evidence="2">
    <location>
        <begin position="396"/>
        <end position="423"/>
    </location>
</feature>
<reference evidence="3 4" key="1">
    <citation type="submission" date="2018-11" db="EMBL/GenBank/DDBJ databases">
        <title>Genomic Encyclopedia of Type Strains, Phase IV (KMG-IV): sequencing the most valuable type-strain genomes for metagenomic binning, comparative biology and taxonomic classification.</title>
        <authorList>
            <person name="Goeker M."/>
        </authorList>
    </citation>
    <scope>NUCLEOTIDE SEQUENCE [LARGE SCALE GENOMIC DNA]</scope>
    <source>
        <strain evidence="3 4">DSM 5900</strain>
    </source>
</reference>
<dbReference type="Proteomes" id="UP000278222">
    <property type="component" value="Unassembled WGS sequence"/>
</dbReference>
<keyword evidence="2" id="KW-0812">Transmembrane</keyword>
<evidence type="ECO:0000313" key="4">
    <source>
        <dbReference type="Proteomes" id="UP000278222"/>
    </source>
</evidence>
<evidence type="ECO:0000256" key="2">
    <source>
        <dbReference type="SAM" id="Phobius"/>
    </source>
</evidence>
<feature type="transmembrane region" description="Helical" evidence="2">
    <location>
        <begin position="69"/>
        <end position="85"/>
    </location>
</feature>
<accession>A0A3N1MI49</accession>
<protein>
    <recommendedName>
        <fullName evidence="5">O-antigen ligase-like membrane protein</fullName>
    </recommendedName>
</protein>
<feature type="transmembrane region" description="Helical" evidence="2">
    <location>
        <begin position="218"/>
        <end position="236"/>
    </location>
</feature>
<dbReference type="OrthoDB" id="8435670at2"/>
<feature type="transmembrane region" description="Helical" evidence="2">
    <location>
        <begin position="265"/>
        <end position="286"/>
    </location>
</feature>
<feature type="transmembrane region" description="Helical" evidence="2">
    <location>
        <begin position="37"/>
        <end position="57"/>
    </location>
</feature>
<feature type="transmembrane region" description="Helical" evidence="2">
    <location>
        <begin position="154"/>
        <end position="174"/>
    </location>
</feature>
<evidence type="ECO:0000256" key="1">
    <source>
        <dbReference type="SAM" id="MobiDB-lite"/>
    </source>
</evidence>
<feature type="transmembrane region" description="Helical" evidence="2">
    <location>
        <begin position="124"/>
        <end position="142"/>
    </location>
</feature>
<evidence type="ECO:0008006" key="5">
    <source>
        <dbReference type="Google" id="ProtNLM"/>
    </source>
</evidence>
<gene>
    <name evidence="3" type="ORF">EDC65_0033</name>
</gene>
<dbReference type="EMBL" id="RJKX01000001">
    <property type="protein sequence ID" value="ROQ03351.1"/>
    <property type="molecule type" value="Genomic_DNA"/>
</dbReference>
<feature type="transmembrane region" description="Helical" evidence="2">
    <location>
        <begin position="194"/>
        <end position="211"/>
    </location>
</feature>
<feature type="transmembrane region" description="Helical" evidence="2">
    <location>
        <begin position="92"/>
        <end position="112"/>
    </location>
</feature>
<organism evidence="3 4">
    <name type="scientific">Stella humosa</name>
    <dbReference type="NCBI Taxonomy" id="94"/>
    <lineage>
        <taxon>Bacteria</taxon>
        <taxon>Pseudomonadati</taxon>
        <taxon>Pseudomonadota</taxon>
        <taxon>Alphaproteobacteria</taxon>
        <taxon>Rhodospirillales</taxon>
        <taxon>Stellaceae</taxon>
        <taxon>Stella</taxon>
    </lineage>
</organism>
<evidence type="ECO:0000313" key="3">
    <source>
        <dbReference type="EMBL" id="ROQ03351.1"/>
    </source>
</evidence>
<comment type="caution">
    <text evidence="3">The sequence shown here is derived from an EMBL/GenBank/DDBJ whole genome shotgun (WGS) entry which is preliminary data.</text>
</comment>